<organism evidence="2 3">
    <name type="scientific">Caenorhabditis nigoni</name>
    <dbReference type="NCBI Taxonomy" id="1611254"/>
    <lineage>
        <taxon>Eukaryota</taxon>
        <taxon>Metazoa</taxon>
        <taxon>Ecdysozoa</taxon>
        <taxon>Nematoda</taxon>
        <taxon>Chromadorea</taxon>
        <taxon>Rhabditida</taxon>
        <taxon>Rhabditina</taxon>
        <taxon>Rhabditomorpha</taxon>
        <taxon>Rhabditoidea</taxon>
        <taxon>Rhabditidae</taxon>
        <taxon>Peloderinae</taxon>
        <taxon>Caenorhabditis</taxon>
    </lineage>
</organism>
<dbReference type="InterPro" id="IPR021942">
    <property type="entry name" value="DUF3557"/>
</dbReference>
<dbReference type="Proteomes" id="UP000230233">
    <property type="component" value="Chromosome II"/>
</dbReference>
<accession>A0A2G5VCU4</accession>
<protein>
    <recommendedName>
        <fullName evidence="4">F-box domain-containing protein</fullName>
    </recommendedName>
</protein>
<sequence length="394" mass="45693">MIVSGVAAEVVLQYMDTYSRLRFSACNPGFRQLEKSYPLHIKILSLQNKGFKIDGTIYRLGIYRVYKARTQIPYMEIDYNREGSVQYDTNCKIFDRYGINEPKKIYTGSLETDLRKLEKANKTLEKLRKVVKGNAALIKKKGELTKKIRIINEKVAISKSKFEEFILLKISGKKHNEQLMVKYTKPIQEAFKDLMDRIFGGRGHQIHVEHLEVLGGFENPLKTVKMQVEHLDVEYFAKMRDVEDFFSTESLPLETATCYLYGYKDHKILGNAKLLILEVAVVDSLSAFDIRKFSNHRLLFKCKDCYRSAYVVALVFRKMTQAAKRRYTFEVSTENGEWNDMVREFADEETNKNFFENFAFPVTFTIKTKAGADLKFSADQKDDSIIVIDLELIP</sequence>
<proteinExistence type="predicted"/>
<dbReference type="PANTHER" id="PTHR31379:SF1">
    <property type="entry name" value="F-BOX C PROTEIN-RELATED"/>
    <property type="match status" value="1"/>
</dbReference>
<dbReference type="PANTHER" id="PTHR31379">
    <property type="entry name" value="F-BOX C PROTEIN-RELATED-RELATED"/>
    <property type="match status" value="1"/>
</dbReference>
<dbReference type="OrthoDB" id="5910451at2759"/>
<gene>
    <name evidence="2" type="primary">Cnig_chr_II.g8126</name>
    <name evidence="2" type="ORF">B9Z55_008126</name>
</gene>
<feature type="coiled-coil region" evidence="1">
    <location>
        <begin position="107"/>
        <end position="134"/>
    </location>
</feature>
<evidence type="ECO:0000256" key="1">
    <source>
        <dbReference type="SAM" id="Coils"/>
    </source>
</evidence>
<dbReference type="Pfam" id="PF12078">
    <property type="entry name" value="DUF3557"/>
    <property type="match status" value="1"/>
</dbReference>
<evidence type="ECO:0008006" key="4">
    <source>
        <dbReference type="Google" id="ProtNLM"/>
    </source>
</evidence>
<keyword evidence="3" id="KW-1185">Reference proteome</keyword>
<evidence type="ECO:0000313" key="3">
    <source>
        <dbReference type="Proteomes" id="UP000230233"/>
    </source>
</evidence>
<evidence type="ECO:0000313" key="2">
    <source>
        <dbReference type="EMBL" id="PIC49562.1"/>
    </source>
</evidence>
<reference evidence="3" key="1">
    <citation type="submission" date="2017-10" db="EMBL/GenBank/DDBJ databases">
        <title>Rapid genome shrinkage in a self-fertile nematode reveals novel sperm competition proteins.</title>
        <authorList>
            <person name="Yin D."/>
            <person name="Schwarz E.M."/>
            <person name="Thomas C.G."/>
            <person name="Felde R.L."/>
            <person name="Korf I.F."/>
            <person name="Cutter A.D."/>
            <person name="Schartner C.M."/>
            <person name="Ralston E.J."/>
            <person name="Meyer B.J."/>
            <person name="Haag E.S."/>
        </authorList>
    </citation>
    <scope>NUCLEOTIDE SEQUENCE [LARGE SCALE GENOMIC DNA]</scope>
    <source>
        <strain evidence="3">JU1422</strain>
    </source>
</reference>
<keyword evidence="1" id="KW-0175">Coiled coil</keyword>
<dbReference type="AlphaFoldDB" id="A0A2G5VCU4"/>
<dbReference type="EMBL" id="PDUG01000002">
    <property type="protein sequence ID" value="PIC49562.1"/>
    <property type="molecule type" value="Genomic_DNA"/>
</dbReference>
<comment type="caution">
    <text evidence="2">The sequence shown here is derived from an EMBL/GenBank/DDBJ whole genome shotgun (WGS) entry which is preliminary data.</text>
</comment>
<name>A0A2G5VCU4_9PELO</name>